<dbReference type="Proteomes" id="UP000008914">
    <property type="component" value="Chromosome"/>
</dbReference>
<keyword evidence="1" id="KW-0328">Glycosyltransferase</keyword>
<dbReference type="PANTHER" id="PTHR12526">
    <property type="entry name" value="GLYCOSYLTRANSFERASE"/>
    <property type="match status" value="1"/>
</dbReference>
<reference evidence="5 6" key="1">
    <citation type="journal article" date="2010" name="Stand. Genomic Sci.">
        <title>Complete genome sequence of Intrasporangium calvum type strain (7 KIP).</title>
        <authorList>
            <person name="Del Rio T.G."/>
            <person name="Chertkov O."/>
            <person name="Yasawong M."/>
            <person name="Lucas S."/>
            <person name="Deshpande S."/>
            <person name="Cheng J.F."/>
            <person name="Detter C."/>
            <person name="Tapia R."/>
            <person name="Han C."/>
            <person name="Goodwin L."/>
            <person name="Pitluck S."/>
            <person name="Liolios K."/>
            <person name="Ivanova N."/>
            <person name="Mavromatis K."/>
            <person name="Pati A."/>
            <person name="Chen A."/>
            <person name="Palaniappan K."/>
            <person name="Land M."/>
            <person name="Hauser L."/>
            <person name="Chang Y.J."/>
            <person name="Jeffries C.D."/>
            <person name="Rohde M."/>
            <person name="Pukall R."/>
            <person name="Sikorski J."/>
            <person name="Goker M."/>
            <person name="Woyke T."/>
            <person name="Bristow J."/>
            <person name="Eisen J.A."/>
            <person name="Markowitz V."/>
            <person name="Hugenholtz P."/>
            <person name="Kyrpides N.C."/>
            <person name="Klenk H.P."/>
            <person name="Lapidus A."/>
        </authorList>
    </citation>
    <scope>NUCLEOTIDE SEQUENCE [LARGE SCALE GENOMIC DNA]</scope>
    <source>
        <strain evidence="6">ATCC 23552 / DSM 43043 / JCM 3097 / NBRC 12989 / 7 KIP</strain>
    </source>
</reference>
<gene>
    <name evidence="5" type="ordered locus">Intca_2626</name>
</gene>
<dbReference type="InterPro" id="IPR001296">
    <property type="entry name" value="Glyco_trans_1"/>
</dbReference>
<keyword evidence="6" id="KW-1185">Reference proteome</keyword>
<dbReference type="Pfam" id="PF00534">
    <property type="entry name" value="Glycos_transf_1"/>
    <property type="match status" value="1"/>
</dbReference>
<dbReference type="HOGENOM" id="CLU_009583_0_3_11"/>
<dbReference type="OrthoDB" id="506201at2"/>
<dbReference type="EMBL" id="CP002343">
    <property type="protein sequence ID" value="ADU49131.1"/>
    <property type="molecule type" value="Genomic_DNA"/>
</dbReference>
<proteinExistence type="predicted"/>
<protein>
    <submittedName>
        <fullName evidence="5">Glycosyl transferase group 1</fullName>
    </submittedName>
</protein>
<dbReference type="Pfam" id="PF13439">
    <property type="entry name" value="Glyco_transf_4"/>
    <property type="match status" value="1"/>
</dbReference>
<sequence>MGPSATPTDRIKVLWLIKGLGPGGAEQLLLLAARTVDRNRFDVRVGYARPDKTHLVQEFESAGITPVRLGAPSGGVVAQVRDLRRAMSEVDVVHAHSPVLASLGRVVARTLPPGQRPTLVSTEHNEWTSHRALTRMVNALTAPLDAQRWAVSDQVKSTIWAGRRSAYEVLIHGIELTTPGPDPSVRARVRAGLGVADDEVLSLTVANLRTNKDYPNLLRAASAAMRVEPRLRFAAVGQGPLAEEMAALHAELGLGDRFQFLGYRRDVADLMAAADLFTLASAHEGLPVAVMEAFAAGLPVVATSVGGLPQQVVDGVQGRLAKPGDPDALSSALVDLAGSSELRARMGAAARARAPEYDIRRAVALQEQAYARLVAAKDR</sequence>
<keyword evidence="2 5" id="KW-0808">Transferase</keyword>
<dbReference type="eggNOG" id="COG0438">
    <property type="taxonomic scope" value="Bacteria"/>
</dbReference>
<dbReference type="InterPro" id="IPR028098">
    <property type="entry name" value="Glyco_trans_4-like_N"/>
</dbReference>
<organism evidence="5 6">
    <name type="scientific">Intrasporangium calvum (strain ATCC 23552 / DSM 43043 / JCM 3097 / NBRC 12989 / NCIMB 10167 / NRRL B-3866 / 7 KIP)</name>
    <dbReference type="NCBI Taxonomy" id="710696"/>
    <lineage>
        <taxon>Bacteria</taxon>
        <taxon>Bacillati</taxon>
        <taxon>Actinomycetota</taxon>
        <taxon>Actinomycetes</taxon>
        <taxon>Micrococcales</taxon>
        <taxon>Intrasporangiaceae</taxon>
        <taxon>Intrasporangium</taxon>
    </lineage>
</organism>
<evidence type="ECO:0000259" key="4">
    <source>
        <dbReference type="Pfam" id="PF13439"/>
    </source>
</evidence>
<name>E6S8G9_INTC7</name>
<dbReference type="SUPFAM" id="SSF53756">
    <property type="entry name" value="UDP-Glycosyltransferase/glycogen phosphorylase"/>
    <property type="match status" value="1"/>
</dbReference>
<dbReference type="AlphaFoldDB" id="E6S8G9"/>
<dbReference type="KEGG" id="ica:Intca_2626"/>
<evidence type="ECO:0000259" key="3">
    <source>
        <dbReference type="Pfam" id="PF00534"/>
    </source>
</evidence>
<feature type="domain" description="Glycosyltransferase subfamily 4-like N-terminal" evidence="4">
    <location>
        <begin position="22"/>
        <end position="144"/>
    </location>
</feature>
<evidence type="ECO:0000313" key="5">
    <source>
        <dbReference type="EMBL" id="ADU49131.1"/>
    </source>
</evidence>
<dbReference type="GO" id="GO:0016757">
    <property type="term" value="F:glycosyltransferase activity"/>
    <property type="evidence" value="ECO:0007669"/>
    <property type="project" value="UniProtKB-KW"/>
</dbReference>
<accession>E6S8G9</accession>
<evidence type="ECO:0000313" key="6">
    <source>
        <dbReference type="Proteomes" id="UP000008914"/>
    </source>
</evidence>
<dbReference type="PANTHER" id="PTHR12526:SF630">
    <property type="entry name" value="GLYCOSYLTRANSFERASE"/>
    <property type="match status" value="1"/>
</dbReference>
<evidence type="ECO:0000256" key="1">
    <source>
        <dbReference type="ARBA" id="ARBA00022676"/>
    </source>
</evidence>
<evidence type="ECO:0000256" key="2">
    <source>
        <dbReference type="ARBA" id="ARBA00022679"/>
    </source>
</evidence>
<dbReference type="STRING" id="710696.Intca_2626"/>
<dbReference type="Gene3D" id="3.40.50.2000">
    <property type="entry name" value="Glycogen Phosphorylase B"/>
    <property type="match status" value="2"/>
</dbReference>
<feature type="domain" description="Glycosyl transferase family 1" evidence="3">
    <location>
        <begin position="189"/>
        <end position="352"/>
    </location>
</feature>